<feature type="chain" id="PRO_5026683074" evidence="1">
    <location>
        <begin position="25"/>
        <end position="145"/>
    </location>
</feature>
<dbReference type="GeneID" id="111430694"/>
<evidence type="ECO:0000313" key="2">
    <source>
        <dbReference type="Proteomes" id="UP000504609"/>
    </source>
</evidence>
<feature type="signal peptide" evidence="1">
    <location>
        <begin position="1"/>
        <end position="24"/>
    </location>
</feature>
<organism evidence="2 3">
    <name type="scientific">Cucurbita moschata</name>
    <name type="common">Winter crookneck squash</name>
    <name type="synonym">Cucurbita pepo var. moschata</name>
    <dbReference type="NCBI Taxonomy" id="3662"/>
    <lineage>
        <taxon>Eukaryota</taxon>
        <taxon>Viridiplantae</taxon>
        <taxon>Streptophyta</taxon>
        <taxon>Embryophyta</taxon>
        <taxon>Tracheophyta</taxon>
        <taxon>Spermatophyta</taxon>
        <taxon>Magnoliopsida</taxon>
        <taxon>eudicotyledons</taxon>
        <taxon>Gunneridae</taxon>
        <taxon>Pentapetalae</taxon>
        <taxon>rosids</taxon>
        <taxon>fabids</taxon>
        <taxon>Cucurbitales</taxon>
        <taxon>Cucurbitaceae</taxon>
        <taxon>Cucurbiteae</taxon>
        <taxon>Cucurbita</taxon>
    </lineage>
</organism>
<dbReference type="RefSeq" id="XP_022922828.1">
    <property type="nucleotide sequence ID" value="XM_023067060.1"/>
</dbReference>
<dbReference type="KEGG" id="cmos:111430694"/>
<dbReference type="AlphaFoldDB" id="A0A6J1E7W7"/>
<sequence>MFIKPGLWFMVLFGPQCNVNSCMAACRCTWRSLLISTAHNLSLAGGVVSYNLDWPPPASFDKNLSGNPKYYLLFNNGDLQTPSLFFPPPSIRNLIGNATSLGKRAEFEDSSLRIQSSEASLPTLPFISHSLLHVKNEDPKEITWL</sequence>
<dbReference type="Proteomes" id="UP000504609">
    <property type="component" value="Unplaced"/>
</dbReference>
<evidence type="ECO:0000256" key="1">
    <source>
        <dbReference type="SAM" id="SignalP"/>
    </source>
</evidence>
<keyword evidence="2" id="KW-1185">Reference proteome</keyword>
<gene>
    <name evidence="3" type="primary">LOC111430694</name>
</gene>
<evidence type="ECO:0000313" key="3">
    <source>
        <dbReference type="RefSeq" id="XP_022922828.1"/>
    </source>
</evidence>
<name>A0A6J1E7W7_CUCMO</name>
<protein>
    <submittedName>
        <fullName evidence="3">Uncharacterized protein LOC111430694</fullName>
    </submittedName>
</protein>
<reference evidence="3" key="1">
    <citation type="submission" date="2025-08" db="UniProtKB">
        <authorList>
            <consortium name="RefSeq"/>
        </authorList>
    </citation>
    <scope>IDENTIFICATION</scope>
    <source>
        <tissue evidence="3">Young leaves</tissue>
    </source>
</reference>
<proteinExistence type="predicted"/>
<keyword evidence="1" id="KW-0732">Signal</keyword>
<accession>A0A6J1E7W7</accession>